<organism evidence="1 2">
    <name type="scientific">Exidia glandulosa HHB12029</name>
    <dbReference type="NCBI Taxonomy" id="1314781"/>
    <lineage>
        <taxon>Eukaryota</taxon>
        <taxon>Fungi</taxon>
        <taxon>Dikarya</taxon>
        <taxon>Basidiomycota</taxon>
        <taxon>Agaricomycotina</taxon>
        <taxon>Agaricomycetes</taxon>
        <taxon>Auriculariales</taxon>
        <taxon>Exidiaceae</taxon>
        <taxon>Exidia</taxon>
    </lineage>
</organism>
<dbReference type="Pfam" id="PF08624">
    <property type="entry name" value="CRC_subunit"/>
    <property type="match status" value="1"/>
</dbReference>
<sequence>MTGPAPRTTTTARRERLLPGTWTASKASYCSHSCFICLYRAPETGGKQYRRIKGELYAVENDELVIPNDPKGEEKIDENGVLQGGRQFKATTFTIPTRPHPLRTYMLAIDAARSSGYRDSLYFFRRNPLMLKLTLTHVEKEFLIDNGNLSAHLRSRSVTMVTARSAFKLQGAKMIKDGRWVVDDYYEEQALADTLAKGLQPGDPVGELGEPQGYGQAAAKEEVGPLSMGGKLGGDGTTSIYKSGGPTTFFGGTGMGVFAPDGEPAPGRARRPTAEVIKAWEGLSIEWMHLTAMAVGEVNDHYARMRREALKAYRSDADVDAEVAQEPPANLARTTGPALGVYEPHSGLVHYRADTQPTHARWEPVQNSRFKSVIGGSKAGSQAWGVARIDYAVETASAIQKEQEFKEARFAAVATAEQPEPAPAGAS</sequence>
<name>A0A165DM95_EXIGL</name>
<gene>
    <name evidence="1" type="ORF">EXIGLDRAFT_623722</name>
</gene>
<dbReference type="Proteomes" id="UP000077266">
    <property type="component" value="Unassembled WGS sequence"/>
</dbReference>
<dbReference type="AlphaFoldDB" id="A0A165DM95"/>
<keyword evidence="2" id="KW-1185">Reference proteome</keyword>
<dbReference type="OrthoDB" id="5598844at2759"/>
<dbReference type="EMBL" id="KV426207">
    <property type="protein sequence ID" value="KZV84890.1"/>
    <property type="molecule type" value="Genomic_DNA"/>
</dbReference>
<dbReference type="STRING" id="1314781.A0A165DM95"/>
<accession>A0A165DM95</accession>
<dbReference type="InterPro" id="IPR013933">
    <property type="entry name" value="CRC_Rsc7/Swp82"/>
</dbReference>
<protein>
    <submittedName>
        <fullName evidence="1">Uncharacterized protein</fullName>
    </submittedName>
</protein>
<evidence type="ECO:0000313" key="1">
    <source>
        <dbReference type="EMBL" id="KZV84890.1"/>
    </source>
</evidence>
<proteinExistence type="predicted"/>
<evidence type="ECO:0000313" key="2">
    <source>
        <dbReference type="Proteomes" id="UP000077266"/>
    </source>
</evidence>
<dbReference type="InParanoid" id="A0A165DM95"/>
<dbReference type="FunCoup" id="A0A165DM95">
    <property type="interactions" value="189"/>
</dbReference>
<reference evidence="1 2" key="1">
    <citation type="journal article" date="2016" name="Mol. Biol. Evol.">
        <title>Comparative Genomics of Early-Diverging Mushroom-Forming Fungi Provides Insights into the Origins of Lignocellulose Decay Capabilities.</title>
        <authorList>
            <person name="Nagy L.G."/>
            <person name="Riley R."/>
            <person name="Tritt A."/>
            <person name="Adam C."/>
            <person name="Daum C."/>
            <person name="Floudas D."/>
            <person name="Sun H."/>
            <person name="Yadav J.S."/>
            <person name="Pangilinan J."/>
            <person name="Larsson K.H."/>
            <person name="Matsuura K."/>
            <person name="Barry K."/>
            <person name="Labutti K."/>
            <person name="Kuo R."/>
            <person name="Ohm R.A."/>
            <person name="Bhattacharya S.S."/>
            <person name="Shirouzu T."/>
            <person name="Yoshinaga Y."/>
            <person name="Martin F.M."/>
            <person name="Grigoriev I.V."/>
            <person name="Hibbett D.S."/>
        </authorList>
    </citation>
    <scope>NUCLEOTIDE SEQUENCE [LARGE SCALE GENOMIC DNA]</scope>
    <source>
        <strain evidence="1 2">HHB12029</strain>
    </source>
</reference>